<gene>
    <name evidence="2" type="ORF">ENP88_03985</name>
</gene>
<dbReference type="PANTHER" id="PTHR43356">
    <property type="entry name" value="PHOSPHATE ACETYLTRANSFERASE"/>
    <property type="match status" value="1"/>
</dbReference>
<dbReference type="Pfam" id="PF13500">
    <property type="entry name" value="AAA_26"/>
    <property type="match status" value="1"/>
</dbReference>
<dbReference type="InterPro" id="IPR010766">
    <property type="entry name" value="DRTGG"/>
</dbReference>
<dbReference type="SUPFAM" id="SSF75138">
    <property type="entry name" value="HprK N-terminal domain-like"/>
    <property type="match status" value="1"/>
</dbReference>
<dbReference type="EMBL" id="DSLA01000061">
    <property type="protein sequence ID" value="HEH35307.1"/>
    <property type="molecule type" value="Genomic_DNA"/>
</dbReference>
<dbReference type="PANTHER" id="PTHR43356:SF2">
    <property type="entry name" value="PHOSPHATE ACETYLTRANSFERASE"/>
    <property type="match status" value="1"/>
</dbReference>
<sequence length="344" mass="38651">MKKMLISSTESYSGKSGIAISLLMILSERGYNVGYFKPIGLNIIRLQEEICDEDAYFIKKDLGIEVSCPILLDRPYIDFAISEDPLKLKKEIMDAFSRMKKDVVIIEGSQDYQTGASLGICDVELSKMLDSKVLMVAKFSSDFVIDRIVIAKKLFNERLHHVILNQVSGYKKSYIKTLAENFKKLDLEILGMIPKDISLMSLKVSEIAKAIDGEFLVKPEKDEDVEKLIVGLIRSESASSQLGQAENYALVVSGDRNDIINIAIQSGAKCVIATGNLEPSSMVLALAERKRVPVILSKLDTATTMMRIQEKFGRIRIRGEKIKRMKKLLEENMDVDRLLRDFGL</sequence>
<dbReference type="InterPro" id="IPR027417">
    <property type="entry name" value="P-loop_NTPase"/>
</dbReference>
<dbReference type="Gene3D" id="3.40.50.300">
    <property type="entry name" value="P-loop containing nucleotide triphosphate hydrolases"/>
    <property type="match status" value="1"/>
</dbReference>
<dbReference type="Gene3D" id="3.40.1390.20">
    <property type="entry name" value="HprK N-terminal domain-like"/>
    <property type="match status" value="1"/>
</dbReference>
<protein>
    <submittedName>
        <fullName evidence="2">Phosphotransacetylase family protein</fullName>
    </submittedName>
</protein>
<dbReference type="AlphaFoldDB" id="A0A7J2TIA9"/>
<proteinExistence type="predicted"/>
<feature type="domain" description="DRTGG" evidence="1">
    <location>
        <begin position="206"/>
        <end position="310"/>
    </location>
</feature>
<evidence type="ECO:0000313" key="2">
    <source>
        <dbReference type="EMBL" id="HEH35307.1"/>
    </source>
</evidence>
<dbReference type="SUPFAM" id="SSF52540">
    <property type="entry name" value="P-loop containing nucleoside triphosphate hydrolases"/>
    <property type="match status" value="1"/>
</dbReference>
<dbReference type="InterPro" id="IPR050500">
    <property type="entry name" value="Phos_Acetyltrans/Butyryltrans"/>
</dbReference>
<reference evidence="2" key="1">
    <citation type="journal article" date="2020" name="mSystems">
        <title>Genome- and Community-Level Interaction Insights into Carbon Utilization and Element Cycling Functions of Hydrothermarchaeota in Hydrothermal Sediment.</title>
        <authorList>
            <person name="Zhou Z."/>
            <person name="Liu Y."/>
            <person name="Xu W."/>
            <person name="Pan J."/>
            <person name="Luo Z.H."/>
            <person name="Li M."/>
        </authorList>
    </citation>
    <scope>NUCLEOTIDE SEQUENCE [LARGE SCALE GENOMIC DNA]</scope>
    <source>
        <strain evidence="2">SpSt-26</strain>
    </source>
</reference>
<name>A0A7J2TIA9_ARCFL</name>
<dbReference type="Pfam" id="PF07085">
    <property type="entry name" value="DRTGG"/>
    <property type="match status" value="1"/>
</dbReference>
<dbReference type="InterPro" id="IPR028979">
    <property type="entry name" value="Ser_kin/Pase_Hpr-like_N_sf"/>
</dbReference>
<organism evidence="2">
    <name type="scientific">Archaeoglobus fulgidus</name>
    <dbReference type="NCBI Taxonomy" id="2234"/>
    <lineage>
        <taxon>Archaea</taxon>
        <taxon>Methanobacteriati</taxon>
        <taxon>Methanobacteriota</taxon>
        <taxon>Archaeoglobi</taxon>
        <taxon>Archaeoglobales</taxon>
        <taxon>Archaeoglobaceae</taxon>
        <taxon>Archaeoglobus</taxon>
    </lineage>
</organism>
<evidence type="ECO:0000259" key="1">
    <source>
        <dbReference type="Pfam" id="PF07085"/>
    </source>
</evidence>
<comment type="caution">
    <text evidence="2">The sequence shown here is derived from an EMBL/GenBank/DDBJ whole genome shotgun (WGS) entry which is preliminary data.</text>
</comment>
<accession>A0A7J2TIA9</accession>